<protein>
    <submittedName>
        <fullName evidence="1">Uncharacterized protein</fullName>
    </submittedName>
</protein>
<dbReference type="AlphaFoldDB" id="A0AAD8MUM8"/>
<comment type="caution">
    <text evidence="1">The sequence shown here is derived from an EMBL/GenBank/DDBJ whole genome shotgun (WGS) entry which is preliminary data.</text>
</comment>
<dbReference type="EMBL" id="JAUIZM010000005">
    <property type="protein sequence ID" value="KAK1385921.1"/>
    <property type="molecule type" value="Genomic_DNA"/>
</dbReference>
<dbReference type="Proteomes" id="UP001237642">
    <property type="component" value="Unassembled WGS sequence"/>
</dbReference>
<reference evidence="1" key="1">
    <citation type="submission" date="2023-02" db="EMBL/GenBank/DDBJ databases">
        <title>Genome of toxic invasive species Heracleum sosnowskyi carries increased number of genes despite the absence of recent whole-genome duplications.</title>
        <authorList>
            <person name="Schelkunov M."/>
            <person name="Shtratnikova V."/>
            <person name="Makarenko M."/>
            <person name="Klepikova A."/>
            <person name="Omelchenko D."/>
            <person name="Novikova G."/>
            <person name="Obukhova E."/>
            <person name="Bogdanov V."/>
            <person name="Penin A."/>
            <person name="Logacheva M."/>
        </authorList>
    </citation>
    <scope>NUCLEOTIDE SEQUENCE</scope>
    <source>
        <strain evidence="1">Hsosn_3</strain>
        <tissue evidence="1">Leaf</tissue>
    </source>
</reference>
<evidence type="ECO:0000313" key="1">
    <source>
        <dbReference type="EMBL" id="KAK1385921.1"/>
    </source>
</evidence>
<proteinExistence type="predicted"/>
<reference evidence="1" key="2">
    <citation type="submission" date="2023-05" db="EMBL/GenBank/DDBJ databases">
        <authorList>
            <person name="Schelkunov M.I."/>
        </authorList>
    </citation>
    <scope>NUCLEOTIDE SEQUENCE</scope>
    <source>
        <strain evidence="1">Hsosn_3</strain>
        <tissue evidence="1">Leaf</tissue>
    </source>
</reference>
<gene>
    <name evidence="1" type="ORF">POM88_023656</name>
</gene>
<sequence length="274" mass="31062">MANNYENFVFDQNALFTSGSLGFHEGSGNLSITPCPTVPQNTESQYSFFMNNSPQNHSFHANFGDLSITSFHEGQNEPSLRGFHGIPTGFEHLRITYPSTHQNNVGGNGIHVSNAMFDSITFTCPLRQNSAPFMPVSLGIWSGTNHIESSYDRLNWSPSGRLCKKQIRFRFTPWTNVEKKVMDQELLKYTFLPVLKICKKIAALLPKKSIRDVAMRIQWLIEHEKLDCILDWGESSVGGDLSEFNFYIPDNPNDPDLLAIRNRFSPRDVKLGRV</sequence>
<accession>A0AAD8MUM8</accession>
<keyword evidence="2" id="KW-1185">Reference proteome</keyword>
<name>A0AAD8MUM8_9APIA</name>
<organism evidence="1 2">
    <name type="scientific">Heracleum sosnowskyi</name>
    <dbReference type="NCBI Taxonomy" id="360622"/>
    <lineage>
        <taxon>Eukaryota</taxon>
        <taxon>Viridiplantae</taxon>
        <taxon>Streptophyta</taxon>
        <taxon>Embryophyta</taxon>
        <taxon>Tracheophyta</taxon>
        <taxon>Spermatophyta</taxon>
        <taxon>Magnoliopsida</taxon>
        <taxon>eudicotyledons</taxon>
        <taxon>Gunneridae</taxon>
        <taxon>Pentapetalae</taxon>
        <taxon>asterids</taxon>
        <taxon>campanulids</taxon>
        <taxon>Apiales</taxon>
        <taxon>Apiaceae</taxon>
        <taxon>Apioideae</taxon>
        <taxon>apioid superclade</taxon>
        <taxon>Tordylieae</taxon>
        <taxon>Tordyliinae</taxon>
        <taxon>Heracleum</taxon>
    </lineage>
</organism>
<evidence type="ECO:0000313" key="2">
    <source>
        <dbReference type="Proteomes" id="UP001237642"/>
    </source>
</evidence>